<accession>A0A1H6VNS6</accession>
<evidence type="ECO:0000313" key="3">
    <source>
        <dbReference type="Proteomes" id="UP000198564"/>
    </source>
</evidence>
<reference evidence="3" key="1">
    <citation type="submission" date="2016-10" db="EMBL/GenBank/DDBJ databases">
        <authorList>
            <person name="Varghese N."/>
            <person name="Submissions S."/>
        </authorList>
    </citation>
    <scope>NUCLEOTIDE SEQUENCE [LARGE SCALE GENOMIC DNA]</scope>
    <source>
        <strain evidence="3">DSM 25751</strain>
    </source>
</reference>
<keyword evidence="1" id="KW-0472">Membrane</keyword>
<dbReference type="EMBL" id="FNYW01000050">
    <property type="protein sequence ID" value="SEJ01725.1"/>
    <property type="molecule type" value="Genomic_DNA"/>
</dbReference>
<feature type="transmembrane region" description="Helical" evidence="1">
    <location>
        <begin position="7"/>
        <end position="29"/>
    </location>
</feature>
<dbReference type="AlphaFoldDB" id="A0A1H6VNS6"/>
<protein>
    <submittedName>
        <fullName evidence="2">Uncharacterized protein</fullName>
    </submittedName>
</protein>
<name>A0A1H6VNS6_9LACT</name>
<keyword evidence="1" id="KW-0812">Transmembrane</keyword>
<feature type="transmembrane region" description="Helical" evidence="1">
    <location>
        <begin position="41"/>
        <end position="62"/>
    </location>
</feature>
<evidence type="ECO:0000313" key="2">
    <source>
        <dbReference type="EMBL" id="SEJ01725.1"/>
    </source>
</evidence>
<keyword evidence="3" id="KW-1185">Reference proteome</keyword>
<organism evidence="2 3">
    <name type="scientific">Alkalibacterium gilvum</name>
    <dbReference type="NCBI Taxonomy" id="1130080"/>
    <lineage>
        <taxon>Bacteria</taxon>
        <taxon>Bacillati</taxon>
        <taxon>Bacillota</taxon>
        <taxon>Bacilli</taxon>
        <taxon>Lactobacillales</taxon>
        <taxon>Carnobacteriaceae</taxon>
        <taxon>Alkalibacterium</taxon>
    </lineage>
</organism>
<evidence type="ECO:0000256" key="1">
    <source>
        <dbReference type="SAM" id="Phobius"/>
    </source>
</evidence>
<proteinExistence type="predicted"/>
<sequence length="68" mass="8024">MKSILKSFLTIVFWYLINEIVSFFFGHLIPYPTEENTGVILLYPLIFILEIILAYILTYFIFKVASKN</sequence>
<gene>
    <name evidence="2" type="ORF">SAMN04488113_1504</name>
</gene>
<dbReference type="Proteomes" id="UP000198564">
    <property type="component" value="Unassembled WGS sequence"/>
</dbReference>
<keyword evidence="1" id="KW-1133">Transmembrane helix</keyword>